<keyword evidence="3 5" id="KW-0067">ATP-binding</keyword>
<dbReference type="HOGENOM" id="CLU_000604_1_11_11"/>
<evidence type="ECO:0000313" key="6">
    <source>
        <dbReference type="Proteomes" id="UP000001727"/>
    </source>
</evidence>
<dbReference type="PANTHER" id="PTHR42734">
    <property type="entry name" value="METAL TRANSPORT SYSTEM ATP-BINDING PROTEIN TM_0124-RELATED"/>
    <property type="match status" value="1"/>
</dbReference>
<dbReference type="AlphaFoldDB" id="B1VER4"/>
<dbReference type="InterPro" id="IPR003439">
    <property type="entry name" value="ABC_transporter-like_ATP-bd"/>
</dbReference>
<dbReference type="InterPro" id="IPR027417">
    <property type="entry name" value="P-loop_NTPase"/>
</dbReference>
<reference evidence="5 6" key="1">
    <citation type="journal article" date="2008" name="J. Biotechnol.">
        <title>The lifestyle of Corynebacterium urealyticum derived from its complete genome sequence established by pyrosequencing.</title>
        <authorList>
            <person name="Tauch A."/>
            <person name="Trost E."/>
            <person name="Tilker A."/>
            <person name="Ludewig U."/>
            <person name="Schneiker S."/>
            <person name="Goesmann A."/>
            <person name="Arnold W."/>
            <person name="Bekel T."/>
            <person name="Brinkrolf K."/>
            <person name="Brune I."/>
            <person name="Goetker S."/>
            <person name="Kalinowski J."/>
            <person name="Kamp P.-B."/>
            <person name="Lobo F.P."/>
            <person name="Viehoever P."/>
            <person name="Weisshaar B."/>
            <person name="Soriano F."/>
            <person name="Droege M."/>
            <person name="Puehler A."/>
        </authorList>
    </citation>
    <scope>NUCLEOTIDE SEQUENCE [LARGE SCALE GENOMIC DNA]</scope>
    <source>
        <strain evidence="6">ATCC 43042 / DSM 7109</strain>
    </source>
</reference>
<dbReference type="EMBL" id="AM942444">
    <property type="protein sequence ID" value="CAQ04253.1"/>
    <property type="molecule type" value="Genomic_DNA"/>
</dbReference>
<evidence type="ECO:0000256" key="3">
    <source>
        <dbReference type="ARBA" id="ARBA00022840"/>
    </source>
</evidence>
<dbReference type="STRING" id="504474.cu0293"/>
<dbReference type="eggNOG" id="COG1121">
    <property type="taxonomic scope" value="Bacteria"/>
</dbReference>
<dbReference type="NCBIfam" id="TIGR03771">
    <property type="entry name" value="anch_rpt_ABC"/>
    <property type="match status" value="1"/>
</dbReference>
<evidence type="ECO:0000256" key="1">
    <source>
        <dbReference type="ARBA" id="ARBA00022448"/>
    </source>
</evidence>
<name>B1VER4_CORU7</name>
<dbReference type="GO" id="GO:0005524">
    <property type="term" value="F:ATP binding"/>
    <property type="evidence" value="ECO:0007669"/>
    <property type="project" value="UniProtKB-KW"/>
</dbReference>
<proteinExistence type="predicted"/>
<evidence type="ECO:0000313" key="5">
    <source>
        <dbReference type="EMBL" id="CAQ04253.1"/>
    </source>
</evidence>
<dbReference type="RefSeq" id="WP_012359554.1">
    <property type="nucleotide sequence ID" value="NC_010545.1"/>
</dbReference>
<keyword evidence="2" id="KW-0547">Nucleotide-binding</keyword>
<dbReference type="InterPro" id="IPR022508">
    <property type="entry name" value="ABC_trspt_anch-rpt_ATP-bd"/>
</dbReference>
<keyword evidence="1" id="KW-0813">Transport</keyword>
<protein>
    <submittedName>
        <fullName evidence="5">Putative ABC transport system, ATP-binding protein</fullName>
    </submittedName>
</protein>
<dbReference type="InterPro" id="IPR050153">
    <property type="entry name" value="Metal_Ion_Import_ABC"/>
</dbReference>
<evidence type="ECO:0000256" key="2">
    <source>
        <dbReference type="ARBA" id="ARBA00022741"/>
    </source>
</evidence>
<feature type="domain" description="ABC transporter" evidence="4">
    <location>
        <begin position="9"/>
        <end position="230"/>
    </location>
</feature>
<gene>
    <name evidence="5" type="ordered locus">cu0293</name>
</gene>
<dbReference type="InterPro" id="IPR017871">
    <property type="entry name" value="ABC_transporter-like_CS"/>
</dbReference>
<dbReference type="InterPro" id="IPR003593">
    <property type="entry name" value="AAA+_ATPase"/>
</dbReference>
<dbReference type="KEGG" id="cur:cu0293"/>
<accession>B1VER4</accession>
<organism evidence="5 6">
    <name type="scientific">Corynebacterium urealyticum (strain ATCC 43042 / DSM 7109)</name>
    <dbReference type="NCBI Taxonomy" id="504474"/>
    <lineage>
        <taxon>Bacteria</taxon>
        <taxon>Bacillati</taxon>
        <taxon>Actinomycetota</taxon>
        <taxon>Actinomycetes</taxon>
        <taxon>Mycobacteriales</taxon>
        <taxon>Corynebacteriaceae</taxon>
        <taxon>Corynebacterium</taxon>
    </lineage>
</organism>
<evidence type="ECO:0000259" key="4">
    <source>
        <dbReference type="PROSITE" id="PS50893"/>
    </source>
</evidence>
<dbReference type="PROSITE" id="PS00211">
    <property type="entry name" value="ABC_TRANSPORTER_1"/>
    <property type="match status" value="1"/>
</dbReference>
<dbReference type="PROSITE" id="PS50893">
    <property type="entry name" value="ABC_TRANSPORTER_2"/>
    <property type="match status" value="1"/>
</dbReference>
<dbReference type="SUPFAM" id="SSF52540">
    <property type="entry name" value="P-loop containing nucleoside triphosphate hydrolases"/>
    <property type="match status" value="1"/>
</dbReference>
<keyword evidence="6" id="KW-1185">Reference proteome</keyword>
<sequence length="245" mass="26754">MIGTGTPALTARNLSVALGGREIFAGVDLDLYPGELVGLLGPNGAGKTTLMRALMGLIPSRGTVTAGRFGYVPQNHDFAWSYPISVRECVLSGRLGQRKLWQRWSAADYQAASEAIEAVNLTDLALRPIGELSGGQKQRVLVARALSTQPDVLFLDEPFTGMDLPRSEELMEVIRRLTDSGMAVLMVSHNLAEARQFSDRLVLLRAGIRAMGTPEELNRPEPWMETFDIARDSTHLRAIGIEVPN</sequence>
<dbReference type="Proteomes" id="UP000001727">
    <property type="component" value="Chromosome"/>
</dbReference>
<dbReference type="SMART" id="SM00382">
    <property type="entry name" value="AAA"/>
    <property type="match status" value="1"/>
</dbReference>
<dbReference type="CDD" id="cd03235">
    <property type="entry name" value="ABC_Metallic_Cations"/>
    <property type="match status" value="1"/>
</dbReference>
<dbReference type="GeneID" id="60605097"/>
<dbReference type="Pfam" id="PF00005">
    <property type="entry name" value="ABC_tran"/>
    <property type="match status" value="1"/>
</dbReference>
<dbReference type="GO" id="GO:0016887">
    <property type="term" value="F:ATP hydrolysis activity"/>
    <property type="evidence" value="ECO:0007669"/>
    <property type="project" value="InterPro"/>
</dbReference>
<dbReference type="Gene3D" id="3.40.50.300">
    <property type="entry name" value="P-loop containing nucleotide triphosphate hydrolases"/>
    <property type="match status" value="1"/>
</dbReference>